<gene>
    <name evidence="1" type="ORF">CU100_26400</name>
</gene>
<evidence type="ECO:0000313" key="1">
    <source>
        <dbReference type="EMBL" id="PSH54699.1"/>
    </source>
</evidence>
<name>A0A2P7AKG1_9HYPH</name>
<keyword evidence="2" id="KW-1185">Reference proteome</keyword>
<evidence type="ECO:0000313" key="2">
    <source>
        <dbReference type="Proteomes" id="UP000241158"/>
    </source>
</evidence>
<comment type="caution">
    <text evidence="1">The sequence shown here is derived from an EMBL/GenBank/DDBJ whole genome shotgun (WGS) entry which is preliminary data.</text>
</comment>
<accession>A0A2P7AKG1</accession>
<sequence>MKMKNLEKYRTGGTRGKMKLAIPVPRTPNSRAYRYSPNEAAEPRHFLIGNRVAEIEPTEAQLLRMKQPPGTKKTVCPYSGVIDDDDAFIHPEDIKAARATVEHAAVEDVRSAFREMFSDLGRKHKGITFKAGPSRSKPKPRFRRKDLMRELVCDHCGRDYGVYAISLFCPDCGAPNLALHFAREVELVSAQVDLAEALDNELEELAYRLLGNAHEDVLTAFEATLKVAYRHGVSQRHEDTAPVKPVGNDFQNVARGRKRYVFFGFDPFASLSASELKILELNIQKRHVIGHNLGVIDEKFADLAGNAKIGETVALVGEDIRAFAIVAQKVVAVIDEWLVSLMPPPLLASIPEEQAQVQEPSPAADTPMMVGDLGVLPSRVGLWFAKHDPNGLPGSLGDDTAFRAAFSDVPHRDLDDALAKLEADGYVTLYRMLGPELPRINLTSELFAEFDPVALGTDPAMDAVELIHKVLPANQSVSVEELHKETGWGLRRFNPAISYVLGYIGDGHISRGGSFDYPARSFAVTAEERVALRLFQQQVRS</sequence>
<dbReference type="RefSeq" id="WP_106719603.1">
    <property type="nucleotide sequence ID" value="NZ_JACHXT010000003.1"/>
</dbReference>
<dbReference type="Proteomes" id="UP000241158">
    <property type="component" value="Unassembled WGS sequence"/>
</dbReference>
<protein>
    <submittedName>
        <fullName evidence="1">Uncharacterized protein</fullName>
    </submittedName>
</protein>
<dbReference type="OrthoDB" id="7064950at2"/>
<dbReference type="EMBL" id="PGGN01000008">
    <property type="protein sequence ID" value="PSH54699.1"/>
    <property type="molecule type" value="Genomic_DNA"/>
</dbReference>
<proteinExistence type="predicted"/>
<reference evidence="2" key="1">
    <citation type="submission" date="2017-11" db="EMBL/GenBank/DDBJ databases">
        <authorList>
            <person name="Kuznetsova I."/>
            <person name="Sazanova A."/>
            <person name="Chirak E."/>
            <person name="Safronova V."/>
            <person name="Willems A."/>
        </authorList>
    </citation>
    <scope>NUCLEOTIDE SEQUENCE [LARGE SCALE GENOMIC DNA]</scope>
    <source>
        <strain evidence="2">PEPV15</strain>
    </source>
</reference>
<organism evidence="1 2">
    <name type="scientific">Phyllobacterium endophyticum</name>
    <dbReference type="NCBI Taxonomy" id="1149773"/>
    <lineage>
        <taxon>Bacteria</taxon>
        <taxon>Pseudomonadati</taxon>
        <taxon>Pseudomonadota</taxon>
        <taxon>Alphaproteobacteria</taxon>
        <taxon>Hyphomicrobiales</taxon>
        <taxon>Phyllobacteriaceae</taxon>
        <taxon>Phyllobacterium</taxon>
    </lineage>
</organism>
<dbReference type="AlphaFoldDB" id="A0A2P7AKG1"/>